<feature type="domain" description="Integrase catalytic" evidence="14">
    <location>
        <begin position="1083"/>
        <end position="1243"/>
    </location>
</feature>
<keyword evidence="3" id="KW-0808">Transferase</keyword>
<dbReference type="SUPFAM" id="SSF57756">
    <property type="entry name" value="Retrovirus zinc finger-like domains"/>
    <property type="match status" value="1"/>
</dbReference>
<dbReference type="PROSITE" id="PS50013">
    <property type="entry name" value="CHROMO_2"/>
    <property type="match status" value="1"/>
</dbReference>
<reference evidence="15 16" key="1">
    <citation type="journal article" date="2013" name="Genome Biol.">
        <title>The genome sequence of the most widely cultivated cacao type and its use to identify candidate genes regulating pod color.</title>
        <authorList>
            <person name="Motamayor J.C."/>
            <person name="Mockaitis K."/>
            <person name="Schmutz J."/>
            <person name="Haiminen N."/>
            <person name="Iii D.L."/>
            <person name="Cornejo O."/>
            <person name="Findley S.D."/>
            <person name="Zheng P."/>
            <person name="Utro F."/>
            <person name="Royaert S."/>
            <person name="Saski C."/>
            <person name="Jenkins J."/>
            <person name="Podicheti R."/>
            <person name="Zhao M."/>
            <person name="Scheffler B.E."/>
            <person name="Stack J.C."/>
            <person name="Feltus F.A."/>
            <person name="Mustiga G.M."/>
            <person name="Amores F."/>
            <person name="Phillips W."/>
            <person name="Marelli J.P."/>
            <person name="May G.D."/>
            <person name="Shapiro H."/>
            <person name="Ma J."/>
            <person name="Bustamante C.D."/>
            <person name="Schnell R.J."/>
            <person name="Main D."/>
            <person name="Gilbert D."/>
            <person name="Parida L."/>
            <person name="Kuhn D.N."/>
        </authorList>
    </citation>
    <scope>NUCLEOTIDE SEQUENCE [LARGE SCALE GENOMIC DNA]</scope>
    <source>
        <strain evidence="16">cv. Matina 1-6</strain>
    </source>
</reference>
<dbReference type="GO" id="GO:0008270">
    <property type="term" value="F:zinc ion binding"/>
    <property type="evidence" value="ECO:0007669"/>
    <property type="project" value="UniProtKB-KW"/>
</dbReference>
<feature type="compositionally biased region" description="Basic and acidic residues" evidence="10">
    <location>
        <begin position="40"/>
        <end position="54"/>
    </location>
</feature>
<dbReference type="FunFam" id="3.10.20.370:FF:000001">
    <property type="entry name" value="Retrovirus-related Pol polyprotein from transposon 17.6-like protein"/>
    <property type="match status" value="1"/>
</dbReference>
<evidence type="ECO:0000256" key="2">
    <source>
        <dbReference type="ARBA" id="ARBA00022670"/>
    </source>
</evidence>
<sequence length="1452" mass="166591">MVGRARGRGRGNQPQQAELAEMRRMIDDLTRAVQALQRQEPVEARMENPEGDHNPLEIHDLEDDDEFENENPFHEDGLANQAARVGLEGRLLHAIDLNSGGIRIEQNNMTVEEYTSEFNNLSIRVGLAESNEQITSRYLAGLNHSIRDEMGVVRLYNIEDARQYALSAEKRVLRYGARKPLYGTHWQNNSEARRGYPTSQQNYQGAATINKTNRGATNVEKNDKGKSIMPYGGQNSSGSSTNKRGSNSHIRCFTCGEKGHTSFACPQRKVNLAELGEELEPVYDEYKEEVEEIDVYPAQGESLVVRRIMTTTVNEEAEDWKRRSIFRTRVVCEGKVCDLVIDGGSMENIISKEAVNKLKLPTNKHPYPYKIGWLKKGHEVPVTTQCLVKFTMGDNSDDEALCDVVPMDVGHILVGRPWLYDHDMVHKTKPNTYSFYKNNKRYTLYPLREETKKSANHKISKITRYLSAENFEAEGSEMGIMYALVTKHLKSDQMSKSPQYPTEIQQLLKEFGELFNEDLPKSLPPLRSIQHAIDLVPGAALPNLPAYRMPPMQRAEVQRQVEELFEKGLVRESKSPCACPALLAPKKDGSWRMCVDSRAINKITIKYRFPIPRLDEMLDQLVGSRVFSKIDLKSGYHQIRMRDGDEWKTAFKTPDGLFEWLVMPFGLSNAPSTFMRVMAEVLKPFLNSFVVVYFDDILIYSHTKEKHLKHLRQVLEVLQKEQLYINLKKCSFMQPEVVFLGFIVSAEGLKPDPEKIRAISEWPAPTSIKEVRSFHGLASFYRRFIRNFSSIMSPITESLKKDGFEWSHSAQKAFERVKALMTEAPVLALPDFEKLFVVECDASYVGIGAVLSQDGRPIEFFSEKLTDSRRRYSTYDLEFYALVRAIRHWQHYLAYREFAVYSDHQALRYLHSQKKLSNQHAKWSSFLNEFNFSLKYKSGQSNTVADALSRRCKMLSVMSTQVTGFEELKNQYSSDSYFSKIIADLQGSLQAENLPYRLHEDYLFKGNQLCIPEGSLREQIIRELHGNGLGGHFGRDKTLVMVADRYYWPKMRRDVERLVKRCPACLFGKGSAQNTGLYVPLPEPDAPWIHLSMDFVLGLPKTTKGFDSIFVVVDRFSKMAHFIPCFRTSDATHIAELFFREIVILHGIPTSIVSDRHVKFMGYFWRTLWRKFGTELKYSSTCHPQTDGQTEVVNRSLGNMLRCLIQNNPKTWDLVIPQAEFAYNNSVNRSIKKTPFEAAYGLKPQHVLDLVPLPQEARVSNEGELFADQIRKIHEEVKAALKASNAEYSFTANQHRRKQEFEEGDQVLVHLRQERFPKGTYHKLKSRKFGPCKVLKKISSNAYLIELPPELQINPIFNILDLYPFDGCDGTASTIDAQIQHLPIAKVEVIEDVLNVKEVRSRRGNPHRRFLVKWLGKPANESTWIAEEELKRVDPDIYEEYVKAYSSESSLF</sequence>
<dbReference type="Gene3D" id="2.40.70.10">
    <property type="entry name" value="Acid Proteases"/>
    <property type="match status" value="1"/>
</dbReference>
<dbReference type="InterPro" id="IPR000953">
    <property type="entry name" value="Chromo/chromo_shadow_dom"/>
</dbReference>
<evidence type="ECO:0000313" key="16">
    <source>
        <dbReference type="Proteomes" id="UP000026915"/>
    </source>
</evidence>
<dbReference type="Pfam" id="PF24626">
    <property type="entry name" value="SH3_Tf2-1"/>
    <property type="match status" value="1"/>
</dbReference>
<dbReference type="Gene3D" id="3.30.70.270">
    <property type="match status" value="2"/>
</dbReference>
<dbReference type="InterPro" id="IPR043128">
    <property type="entry name" value="Rev_trsase/Diguanyl_cyclase"/>
</dbReference>
<name>A0A061DRY4_THECC</name>
<evidence type="ECO:0000313" key="15">
    <source>
        <dbReference type="EMBL" id="EOX95569.1"/>
    </source>
</evidence>
<dbReference type="InterPro" id="IPR036397">
    <property type="entry name" value="RNaseH_sf"/>
</dbReference>
<keyword evidence="8" id="KW-0695">RNA-directed DNA polymerase</keyword>
<dbReference type="InterPro" id="IPR041373">
    <property type="entry name" value="RT_RNaseH"/>
</dbReference>
<dbReference type="PANTHER" id="PTHR35046:SF26">
    <property type="entry name" value="RNA-DIRECTED DNA POLYMERASE"/>
    <property type="match status" value="1"/>
</dbReference>
<evidence type="ECO:0000256" key="5">
    <source>
        <dbReference type="ARBA" id="ARBA00022722"/>
    </source>
</evidence>
<evidence type="ECO:0000259" key="13">
    <source>
        <dbReference type="PROSITE" id="PS50878"/>
    </source>
</evidence>
<dbReference type="PROSITE" id="PS50994">
    <property type="entry name" value="INTEGRASE"/>
    <property type="match status" value="1"/>
</dbReference>
<feature type="region of interest" description="Disordered" evidence="10">
    <location>
        <begin position="34"/>
        <end position="54"/>
    </location>
</feature>
<evidence type="ECO:0000256" key="4">
    <source>
        <dbReference type="ARBA" id="ARBA00022695"/>
    </source>
</evidence>
<dbReference type="Pfam" id="PF17921">
    <property type="entry name" value="Integrase_H2C2"/>
    <property type="match status" value="1"/>
</dbReference>
<dbReference type="Gene3D" id="3.30.420.10">
    <property type="entry name" value="Ribonuclease H-like superfamily/Ribonuclease H"/>
    <property type="match status" value="1"/>
</dbReference>
<dbReference type="InterPro" id="IPR001878">
    <property type="entry name" value="Znf_CCHC"/>
</dbReference>
<dbReference type="SUPFAM" id="SSF54160">
    <property type="entry name" value="Chromo domain-like"/>
    <property type="match status" value="1"/>
</dbReference>
<keyword evidence="9" id="KW-0863">Zinc-finger</keyword>
<dbReference type="Gene3D" id="3.10.10.10">
    <property type="entry name" value="HIV Type 1 Reverse Transcriptase, subunit A, domain 1"/>
    <property type="match status" value="1"/>
</dbReference>
<dbReference type="Pfam" id="PF17917">
    <property type="entry name" value="RT_RNaseH"/>
    <property type="match status" value="1"/>
</dbReference>
<dbReference type="PROSITE" id="PS50878">
    <property type="entry name" value="RT_POL"/>
    <property type="match status" value="1"/>
</dbReference>
<feature type="domain" description="Chromo" evidence="11">
    <location>
        <begin position="1388"/>
        <end position="1452"/>
    </location>
</feature>
<dbReference type="InterPro" id="IPR023780">
    <property type="entry name" value="Chromo_domain"/>
</dbReference>
<evidence type="ECO:0000259" key="12">
    <source>
        <dbReference type="PROSITE" id="PS50158"/>
    </source>
</evidence>
<feature type="domain" description="CCHC-type" evidence="12">
    <location>
        <begin position="251"/>
        <end position="267"/>
    </location>
</feature>
<keyword evidence="16" id="KW-1185">Reference proteome</keyword>
<dbReference type="GO" id="GO:0015074">
    <property type="term" value="P:DNA integration"/>
    <property type="evidence" value="ECO:0007669"/>
    <property type="project" value="InterPro"/>
</dbReference>
<dbReference type="InterPro" id="IPR001584">
    <property type="entry name" value="Integrase_cat-core"/>
</dbReference>
<feature type="domain" description="Reverse transcriptase" evidence="13">
    <location>
        <begin position="565"/>
        <end position="744"/>
    </location>
</feature>
<evidence type="ECO:0000259" key="14">
    <source>
        <dbReference type="PROSITE" id="PS50994"/>
    </source>
</evidence>
<dbReference type="InterPro" id="IPR043502">
    <property type="entry name" value="DNA/RNA_pol_sf"/>
</dbReference>
<dbReference type="SMART" id="SM00343">
    <property type="entry name" value="ZnF_C2HC"/>
    <property type="match status" value="1"/>
</dbReference>
<evidence type="ECO:0000256" key="9">
    <source>
        <dbReference type="PROSITE-ProRule" id="PRU00047"/>
    </source>
</evidence>
<dbReference type="Gramene" id="EOX95569">
    <property type="protein sequence ID" value="EOX95569"/>
    <property type="gene ID" value="TCM_005025"/>
</dbReference>
<dbReference type="SUPFAM" id="SSF53098">
    <property type="entry name" value="Ribonuclease H-like"/>
    <property type="match status" value="1"/>
</dbReference>
<protein>
    <recommendedName>
        <fullName evidence="1">RNA-directed DNA polymerase</fullName>
        <ecNumber evidence="1">2.7.7.49</ecNumber>
    </recommendedName>
</protein>
<dbReference type="CDD" id="cd00303">
    <property type="entry name" value="retropepsin_like"/>
    <property type="match status" value="1"/>
</dbReference>
<keyword evidence="2" id="KW-0645">Protease</keyword>
<evidence type="ECO:0000256" key="10">
    <source>
        <dbReference type="SAM" id="MobiDB-lite"/>
    </source>
</evidence>
<dbReference type="Proteomes" id="UP000026915">
    <property type="component" value="Chromosome 1"/>
</dbReference>
<keyword evidence="9" id="KW-0862">Zinc</keyword>
<evidence type="ECO:0000259" key="11">
    <source>
        <dbReference type="PROSITE" id="PS50013"/>
    </source>
</evidence>
<dbReference type="InterPro" id="IPR016197">
    <property type="entry name" value="Chromo-like_dom_sf"/>
</dbReference>
<dbReference type="InterPro" id="IPR036875">
    <property type="entry name" value="Znf_CCHC_sf"/>
</dbReference>
<evidence type="ECO:0000256" key="6">
    <source>
        <dbReference type="ARBA" id="ARBA00022759"/>
    </source>
</evidence>
<proteinExistence type="predicted"/>
<dbReference type="HOGENOM" id="CLU_000384_5_0_1"/>
<keyword evidence="5" id="KW-0540">Nuclease</keyword>
<dbReference type="eggNOG" id="KOG0017">
    <property type="taxonomic scope" value="Eukaryota"/>
</dbReference>
<evidence type="ECO:0000256" key="8">
    <source>
        <dbReference type="ARBA" id="ARBA00022918"/>
    </source>
</evidence>
<dbReference type="EMBL" id="CM001879">
    <property type="protein sequence ID" value="EOX95569.1"/>
    <property type="molecule type" value="Genomic_DNA"/>
</dbReference>
<dbReference type="InterPro" id="IPR012337">
    <property type="entry name" value="RNaseH-like_sf"/>
</dbReference>
<evidence type="ECO:0000256" key="7">
    <source>
        <dbReference type="ARBA" id="ARBA00022801"/>
    </source>
</evidence>
<gene>
    <name evidence="15" type="ORF">TCM_005025</name>
</gene>
<feature type="region of interest" description="Disordered" evidence="10">
    <location>
        <begin position="213"/>
        <end position="245"/>
    </location>
</feature>
<dbReference type="Gene3D" id="1.10.340.70">
    <property type="match status" value="1"/>
</dbReference>
<dbReference type="EC" id="2.7.7.49" evidence="1"/>
<dbReference type="InterPro" id="IPR056924">
    <property type="entry name" value="SH3_Tf2-1"/>
</dbReference>
<dbReference type="InterPro" id="IPR021109">
    <property type="entry name" value="Peptidase_aspartic_dom_sf"/>
</dbReference>
<organism evidence="15 16">
    <name type="scientific">Theobroma cacao</name>
    <name type="common">Cacao</name>
    <name type="synonym">Cocoa</name>
    <dbReference type="NCBI Taxonomy" id="3641"/>
    <lineage>
        <taxon>Eukaryota</taxon>
        <taxon>Viridiplantae</taxon>
        <taxon>Streptophyta</taxon>
        <taxon>Embryophyta</taxon>
        <taxon>Tracheophyta</taxon>
        <taxon>Spermatophyta</taxon>
        <taxon>Magnoliopsida</taxon>
        <taxon>eudicotyledons</taxon>
        <taxon>Gunneridae</taxon>
        <taxon>Pentapetalae</taxon>
        <taxon>rosids</taxon>
        <taxon>malvids</taxon>
        <taxon>Malvales</taxon>
        <taxon>Malvaceae</taxon>
        <taxon>Byttnerioideae</taxon>
        <taxon>Theobroma</taxon>
    </lineage>
</organism>
<dbReference type="CDD" id="cd01647">
    <property type="entry name" value="RT_LTR"/>
    <property type="match status" value="1"/>
</dbReference>
<keyword evidence="6" id="KW-0255">Endonuclease</keyword>
<evidence type="ECO:0000256" key="3">
    <source>
        <dbReference type="ARBA" id="ARBA00022679"/>
    </source>
</evidence>
<keyword evidence="7" id="KW-0378">Hydrolase</keyword>
<feature type="compositionally biased region" description="Polar residues" evidence="10">
    <location>
        <begin position="233"/>
        <end position="245"/>
    </location>
</feature>
<dbReference type="GO" id="GO:0006508">
    <property type="term" value="P:proteolysis"/>
    <property type="evidence" value="ECO:0007669"/>
    <property type="project" value="UniProtKB-KW"/>
</dbReference>
<dbReference type="GO" id="GO:0003964">
    <property type="term" value="F:RNA-directed DNA polymerase activity"/>
    <property type="evidence" value="ECO:0007669"/>
    <property type="project" value="UniProtKB-KW"/>
</dbReference>
<dbReference type="OMA" id="IQHILME"/>
<dbReference type="FunFam" id="3.30.70.270:FF:000020">
    <property type="entry name" value="Transposon Tf2-6 polyprotein-like Protein"/>
    <property type="match status" value="1"/>
</dbReference>
<evidence type="ECO:0000256" key="1">
    <source>
        <dbReference type="ARBA" id="ARBA00012493"/>
    </source>
</evidence>
<dbReference type="Pfam" id="PF00385">
    <property type="entry name" value="Chromo"/>
    <property type="match status" value="1"/>
</dbReference>
<dbReference type="SUPFAM" id="SSF56672">
    <property type="entry name" value="DNA/RNA polymerases"/>
    <property type="match status" value="1"/>
</dbReference>
<dbReference type="GO" id="GO:0003676">
    <property type="term" value="F:nucleic acid binding"/>
    <property type="evidence" value="ECO:0007669"/>
    <property type="project" value="InterPro"/>
</dbReference>
<accession>A0A061DRY4</accession>
<dbReference type="Gene3D" id="4.10.60.10">
    <property type="entry name" value="Zinc finger, CCHC-type"/>
    <property type="match status" value="1"/>
</dbReference>
<dbReference type="CDD" id="cd09274">
    <property type="entry name" value="RNase_HI_RT_Ty3"/>
    <property type="match status" value="1"/>
</dbReference>
<dbReference type="FunFam" id="1.10.340.70:FF:000001">
    <property type="entry name" value="Retrovirus-related Pol polyprotein from transposon gypsy-like Protein"/>
    <property type="match status" value="1"/>
</dbReference>
<dbReference type="PANTHER" id="PTHR35046">
    <property type="entry name" value="ZINC KNUCKLE (CCHC-TYPE) FAMILY PROTEIN"/>
    <property type="match status" value="1"/>
</dbReference>
<dbReference type="InParanoid" id="A0A061DRY4"/>
<dbReference type="InterPro" id="IPR000477">
    <property type="entry name" value="RT_dom"/>
</dbReference>
<keyword evidence="9" id="KW-0479">Metal-binding</keyword>
<dbReference type="GO" id="GO:0004519">
    <property type="term" value="F:endonuclease activity"/>
    <property type="evidence" value="ECO:0007669"/>
    <property type="project" value="UniProtKB-KW"/>
</dbReference>
<dbReference type="PROSITE" id="PS50158">
    <property type="entry name" value="ZF_CCHC"/>
    <property type="match status" value="1"/>
</dbReference>
<dbReference type="FunFam" id="3.10.10.10:FF:000007">
    <property type="entry name" value="Retrovirus-related Pol polyprotein from transposon 17.6-like Protein"/>
    <property type="match status" value="1"/>
</dbReference>
<dbReference type="GO" id="GO:0008233">
    <property type="term" value="F:peptidase activity"/>
    <property type="evidence" value="ECO:0007669"/>
    <property type="project" value="UniProtKB-KW"/>
</dbReference>
<dbReference type="Pfam" id="PF00078">
    <property type="entry name" value="RVT_1"/>
    <property type="match status" value="1"/>
</dbReference>
<dbReference type="Gene3D" id="2.40.50.40">
    <property type="match status" value="1"/>
</dbReference>
<dbReference type="InterPro" id="IPR041588">
    <property type="entry name" value="Integrase_H2C2"/>
</dbReference>
<keyword evidence="4" id="KW-0548">Nucleotidyltransferase</keyword>